<dbReference type="PANTHER" id="PTHR11124">
    <property type="entry name" value="VACUOLAR SORTING PROTEIN VPS29"/>
    <property type="match status" value="1"/>
</dbReference>
<dbReference type="CDD" id="cd00841">
    <property type="entry name" value="MPP_YfcE"/>
    <property type="match status" value="1"/>
</dbReference>
<comment type="similarity">
    <text evidence="1 2">Belongs to the metallophosphoesterase superfamily. YfcE family.</text>
</comment>
<dbReference type="InterPro" id="IPR029052">
    <property type="entry name" value="Metallo-depent_PP-like"/>
</dbReference>
<dbReference type="Proteomes" id="UP001238088">
    <property type="component" value="Unassembled WGS sequence"/>
</dbReference>
<comment type="caution">
    <text evidence="4">The sequence shown here is derived from an EMBL/GenBank/DDBJ whole genome shotgun (WGS) entry which is preliminary data.</text>
</comment>
<reference evidence="4 5" key="1">
    <citation type="submission" date="2023-07" db="EMBL/GenBank/DDBJ databases">
        <title>Genomic Encyclopedia of Type Strains, Phase IV (KMG-IV): sequencing the most valuable type-strain genomes for metagenomic binning, comparative biology and taxonomic classification.</title>
        <authorList>
            <person name="Goeker M."/>
        </authorList>
    </citation>
    <scope>NUCLEOTIDE SEQUENCE [LARGE SCALE GENOMIC DNA]</scope>
    <source>
        <strain evidence="4 5">DSM 23494</strain>
    </source>
</reference>
<evidence type="ECO:0000313" key="4">
    <source>
        <dbReference type="EMBL" id="MDQ0270031.1"/>
    </source>
</evidence>
<dbReference type="InterPro" id="IPR024654">
    <property type="entry name" value="Calcineurin-like_PHP_lpxH"/>
</dbReference>
<evidence type="ECO:0000256" key="1">
    <source>
        <dbReference type="ARBA" id="ARBA00008950"/>
    </source>
</evidence>
<keyword evidence="5" id="KW-1185">Reference proteome</keyword>
<name>A0ABU0AFJ4_9BACI</name>
<feature type="domain" description="Calcineurin-like phosphoesterase" evidence="3">
    <location>
        <begin position="1"/>
        <end position="145"/>
    </location>
</feature>
<dbReference type="EMBL" id="JAUSUB010000006">
    <property type="protein sequence ID" value="MDQ0270031.1"/>
    <property type="molecule type" value="Genomic_DNA"/>
</dbReference>
<evidence type="ECO:0000259" key="3">
    <source>
        <dbReference type="Pfam" id="PF12850"/>
    </source>
</evidence>
<dbReference type="InterPro" id="IPR000979">
    <property type="entry name" value="Phosphodiesterase_MJ0936/Vps29"/>
</dbReference>
<comment type="cofactor">
    <cofactor evidence="2">
        <name>a divalent metal cation</name>
        <dbReference type="ChEBI" id="CHEBI:60240"/>
    </cofactor>
</comment>
<protein>
    <recommendedName>
        <fullName evidence="2">Phosphoesterase</fullName>
        <ecNumber evidence="2">3.1.4.-</ecNumber>
    </recommendedName>
</protein>
<dbReference type="Pfam" id="PF12850">
    <property type="entry name" value="Metallophos_2"/>
    <property type="match status" value="1"/>
</dbReference>
<dbReference type="EC" id="3.1.4.-" evidence="2"/>
<evidence type="ECO:0000313" key="5">
    <source>
        <dbReference type="Proteomes" id="UP001238088"/>
    </source>
</evidence>
<dbReference type="SUPFAM" id="SSF56300">
    <property type="entry name" value="Metallo-dependent phosphatases"/>
    <property type="match status" value="1"/>
</dbReference>
<keyword evidence="2" id="KW-0479">Metal-binding</keyword>
<dbReference type="NCBIfam" id="TIGR00040">
    <property type="entry name" value="yfcE"/>
    <property type="match status" value="1"/>
</dbReference>
<sequence length="173" mass="19595">MKLLIVSDSHGLTEELDELKARHKEEVDKWIHCGDSELSAADKSISGFTTVRGNCDAEESFPNDVVKNAGDYKLLVTHGHLYTVKSTLMKLSYRARELQANIVCFGHSHLLGAERIDNTLFLNPGSLRLPRGRKEKTYMILHLEKDTATVYVHQKDGRELEDLRSTFSLLKRA</sequence>
<accession>A0ABU0AFJ4</accession>
<evidence type="ECO:0000256" key="2">
    <source>
        <dbReference type="RuleBase" id="RU362039"/>
    </source>
</evidence>
<organism evidence="4 5">
    <name type="scientific">Cytobacillus purgationiresistens</name>
    <dbReference type="NCBI Taxonomy" id="863449"/>
    <lineage>
        <taxon>Bacteria</taxon>
        <taxon>Bacillati</taxon>
        <taxon>Bacillota</taxon>
        <taxon>Bacilli</taxon>
        <taxon>Bacillales</taxon>
        <taxon>Bacillaceae</taxon>
        <taxon>Cytobacillus</taxon>
    </lineage>
</organism>
<dbReference type="RefSeq" id="WP_307474076.1">
    <property type="nucleotide sequence ID" value="NZ_JAUSUB010000006.1"/>
</dbReference>
<dbReference type="Gene3D" id="3.60.21.10">
    <property type="match status" value="1"/>
</dbReference>
<gene>
    <name evidence="4" type="ORF">J2S17_001903</name>
</gene>
<dbReference type="InterPro" id="IPR041802">
    <property type="entry name" value="MPP_YfcE"/>
</dbReference>
<proteinExistence type="inferred from homology"/>